<reference evidence="1 2" key="1">
    <citation type="submission" date="2015-01" db="EMBL/GenBank/DDBJ databases">
        <title>Draft genome sequence of Pedobacter sp. NL19 isolated from sludge of an effluent treatment pond in an abandoned uranium mine.</title>
        <authorList>
            <person name="Santos T."/>
            <person name="Caetano T."/>
            <person name="Covas C."/>
            <person name="Cruz A."/>
            <person name="Mendo S."/>
        </authorList>
    </citation>
    <scope>NUCLEOTIDE SEQUENCE [LARGE SCALE GENOMIC DNA]</scope>
    <source>
        <strain evidence="1 2">NL19</strain>
    </source>
</reference>
<gene>
    <name evidence="1" type="ORF">TH53_24625</name>
</gene>
<sequence>MDDLDLDDLKFQKNGLLLTRKSCSGSHYFQALEDADIYSNLLNNKYLQPYLNAYGNCLLSAKNEKCIPFQSTGLNKNIYKGKINDLYPITLLITRVEKNSFQAAYFYDQQGKKIFLNGTFNKDLSLLLNGGPSTGTTNNKELFKLKMQADGSLTGTWSNGKSSYPLVLKGIL</sequence>
<dbReference type="OrthoDB" id="9127154at2"/>
<name>A0A0D0GBV0_9SPHI</name>
<evidence type="ECO:0000313" key="2">
    <source>
        <dbReference type="Proteomes" id="UP000032049"/>
    </source>
</evidence>
<protein>
    <submittedName>
        <fullName evidence="1">Uncharacterized protein</fullName>
    </submittedName>
</protein>
<comment type="caution">
    <text evidence="1">The sequence shown here is derived from an EMBL/GenBank/DDBJ whole genome shotgun (WGS) entry which is preliminary data.</text>
</comment>
<dbReference type="RefSeq" id="WP_041886785.1">
    <property type="nucleotide sequence ID" value="NZ_JXRA01000139.1"/>
</dbReference>
<dbReference type="AlphaFoldDB" id="A0A0D0GBV0"/>
<dbReference type="EMBL" id="JXRA01000139">
    <property type="protein sequence ID" value="KIO74752.1"/>
    <property type="molecule type" value="Genomic_DNA"/>
</dbReference>
<organism evidence="1 2">
    <name type="scientific">Pedobacter lusitanus</name>
    <dbReference type="NCBI Taxonomy" id="1503925"/>
    <lineage>
        <taxon>Bacteria</taxon>
        <taxon>Pseudomonadati</taxon>
        <taxon>Bacteroidota</taxon>
        <taxon>Sphingobacteriia</taxon>
        <taxon>Sphingobacteriales</taxon>
        <taxon>Sphingobacteriaceae</taxon>
        <taxon>Pedobacter</taxon>
    </lineage>
</organism>
<dbReference type="Proteomes" id="UP000032049">
    <property type="component" value="Unassembled WGS sequence"/>
</dbReference>
<proteinExistence type="predicted"/>
<evidence type="ECO:0000313" key="1">
    <source>
        <dbReference type="EMBL" id="KIO74752.1"/>
    </source>
</evidence>
<accession>A0A0D0GBV0</accession>
<keyword evidence="2" id="KW-1185">Reference proteome</keyword>